<dbReference type="InterPro" id="IPR003020">
    <property type="entry name" value="HCO3_transpt_euk"/>
</dbReference>
<dbReference type="PANTHER" id="PTHR11453">
    <property type="entry name" value="ANION EXCHANGE PROTEIN"/>
    <property type="match status" value="1"/>
</dbReference>
<dbReference type="SUPFAM" id="SSF55804">
    <property type="entry name" value="Phoshotransferase/anion transport protein"/>
    <property type="match status" value="1"/>
</dbReference>
<dbReference type="GO" id="GO:0016323">
    <property type="term" value="C:basolateral plasma membrane"/>
    <property type="evidence" value="ECO:0007669"/>
    <property type="project" value="EnsemblMetazoa"/>
</dbReference>
<keyword evidence="4" id="KW-1003">Cell membrane</keyword>
<evidence type="ECO:0000256" key="7">
    <source>
        <dbReference type="ARBA" id="ARBA00023065"/>
    </source>
</evidence>
<gene>
    <name evidence="13" type="primary">Cre-abts-4</name>
    <name evidence="13" type="ORF">CRE_00137</name>
</gene>
<comment type="similarity">
    <text evidence="2">Belongs to the anion exchanger (TC 2.A.31) family.</text>
</comment>
<dbReference type="PRINTS" id="PR01231">
    <property type="entry name" value="HCO3TRNSPORT"/>
</dbReference>
<feature type="compositionally biased region" description="Low complexity" evidence="9">
    <location>
        <begin position="65"/>
        <end position="79"/>
    </location>
</feature>
<dbReference type="FunCoup" id="E3LDC4">
    <property type="interactions" value="20"/>
</dbReference>
<evidence type="ECO:0000259" key="11">
    <source>
        <dbReference type="Pfam" id="PF00955"/>
    </source>
</evidence>
<dbReference type="OMA" id="MCPAAVQ"/>
<reference evidence="13" key="1">
    <citation type="submission" date="2007-07" db="EMBL/GenBank/DDBJ databases">
        <title>PCAP assembly of the Caenorhabditis remanei genome.</title>
        <authorList>
            <consortium name="The Caenorhabditis remanei Sequencing Consortium"/>
            <person name="Wilson R.K."/>
        </authorList>
    </citation>
    <scope>NUCLEOTIDE SEQUENCE [LARGE SCALE GENOMIC DNA]</scope>
    <source>
        <strain evidence="13">PB4641</strain>
    </source>
</reference>
<feature type="transmembrane region" description="Helical" evidence="10">
    <location>
        <begin position="571"/>
        <end position="590"/>
    </location>
</feature>
<dbReference type="OrthoDB" id="1735926at2759"/>
<feature type="transmembrane region" description="Helical" evidence="10">
    <location>
        <begin position="628"/>
        <end position="645"/>
    </location>
</feature>
<evidence type="ECO:0000256" key="3">
    <source>
        <dbReference type="ARBA" id="ARBA00022448"/>
    </source>
</evidence>
<keyword evidence="7" id="KW-0406">Ion transport</keyword>
<organism evidence="14">
    <name type="scientific">Caenorhabditis remanei</name>
    <name type="common">Caenorhabditis vulgaris</name>
    <dbReference type="NCBI Taxonomy" id="31234"/>
    <lineage>
        <taxon>Eukaryota</taxon>
        <taxon>Metazoa</taxon>
        <taxon>Ecdysozoa</taxon>
        <taxon>Nematoda</taxon>
        <taxon>Chromadorea</taxon>
        <taxon>Rhabditida</taxon>
        <taxon>Rhabditina</taxon>
        <taxon>Rhabditomorpha</taxon>
        <taxon>Rhabditoidea</taxon>
        <taxon>Rhabditidae</taxon>
        <taxon>Peloderinae</taxon>
        <taxon>Caenorhabditis</taxon>
    </lineage>
</organism>
<dbReference type="InterPro" id="IPR013769">
    <property type="entry name" value="Band3_cytoplasmic_dom"/>
</dbReference>
<feature type="domain" description="Band 3 cytoplasmic" evidence="12">
    <location>
        <begin position="97"/>
        <end position="372"/>
    </location>
</feature>
<proteinExistence type="inferred from homology"/>
<evidence type="ECO:0000313" key="14">
    <source>
        <dbReference type="Proteomes" id="UP000008281"/>
    </source>
</evidence>
<feature type="transmembrane region" description="Helical" evidence="10">
    <location>
        <begin position="732"/>
        <end position="751"/>
    </location>
</feature>
<evidence type="ECO:0000313" key="13">
    <source>
        <dbReference type="EMBL" id="EFO82502.1"/>
    </source>
</evidence>
<dbReference type="EMBL" id="DS268407">
    <property type="protein sequence ID" value="EFO82502.1"/>
    <property type="molecule type" value="Genomic_DNA"/>
</dbReference>
<feature type="region of interest" description="Disordered" evidence="9">
    <location>
        <begin position="57"/>
        <end position="84"/>
    </location>
</feature>
<feature type="transmembrane region" description="Helical" evidence="10">
    <location>
        <begin position="837"/>
        <end position="866"/>
    </location>
</feature>
<feature type="transmembrane region" description="Helical" evidence="10">
    <location>
        <begin position="540"/>
        <end position="559"/>
    </location>
</feature>
<keyword evidence="6 10" id="KW-1133">Transmembrane helix</keyword>
<protein>
    <submittedName>
        <fullName evidence="13">CRE-ABTS-4 protein</fullName>
    </submittedName>
</protein>
<feature type="region of interest" description="Disordered" evidence="9">
    <location>
        <begin position="191"/>
        <end position="232"/>
    </location>
</feature>
<dbReference type="HOGENOM" id="CLU_297416_0_0_1"/>
<evidence type="ECO:0000259" key="12">
    <source>
        <dbReference type="Pfam" id="PF07565"/>
    </source>
</evidence>
<dbReference type="InterPro" id="IPR011531">
    <property type="entry name" value="HCO3_transpt-like_TM_dom"/>
</dbReference>
<dbReference type="AlphaFoldDB" id="E3LDC4"/>
<dbReference type="PANTHER" id="PTHR11453:SF47">
    <property type="entry name" value="ANION EXCHANGE PROTEIN"/>
    <property type="match status" value="1"/>
</dbReference>
<feature type="transmembrane region" description="Helical" evidence="10">
    <location>
        <begin position="924"/>
        <end position="944"/>
    </location>
</feature>
<evidence type="ECO:0000256" key="9">
    <source>
        <dbReference type="SAM" id="MobiDB-lite"/>
    </source>
</evidence>
<feature type="transmembrane region" description="Helical" evidence="10">
    <location>
        <begin position="498"/>
        <end position="520"/>
    </location>
</feature>
<feature type="transmembrane region" description="Helical" evidence="10">
    <location>
        <begin position="896"/>
        <end position="918"/>
    </location>
</feature>
<dbReference type="Pfam" id="PF00955">
    <property type="entry name" value="HCO3_cotransp"/>
    <property type="match status" value="2"/>
</dbReference>
<sequence>MSNGSPGRHSNKAFSIGSDDIEESETSFISPHSSDLLRNLLNDSSEQTPLILQQIREESEDTVGSLQPSTQRSSSASSTSEERLPSSIDVFTVNDFDGSWKPASRFARYESDAEGFDNHLGMAHVPCLPMGTYQALQKITSKTIIHRHVMVGGSEHFLKYIETNVVDSDFPTLGQAIVKIVKDRAETLENKKKVNKKHSASTQSLNSDHLLPRPGKIPRNLISEPNNLSRMDKQPLKRLPTSKSGVRIGTSYVKDPPQTFCEPHYDNSIEYSMLIAGAVPDATVCRLVALRFDEAAEMKDIFPGTKKIRTIYFLIGPDLTEHSYLDLGRAFASVVSNPVSNSIFDTLKSPELITKAVDRFLADTVVIAPGKIVSRNNISGEFIRRVVNMNCEKRERNTTLSVVHPSDLDVERNSRGDEDKINSCCSLFAGVKSDLANRYRYYLSDITDGFRFTILTVVVYMFCVTVVPTLTFGAILAMGTSGLLSVKKCLLSQGLSGIVWSLFSCQPLLVMSPTGPFLVFEKALFKCSIAFGLDFLEVRLYTGIFVFLITIIGASTNCARFIKHVTIYTEDIFCALISIIFFSEVCEFLLHQLELNPIDNLDYYLHNSANCTGLGLPDECRLSNPNTFLIQAFMLLISVAIFHYLRQIGLSDFFGRTFRNLCNNFGGIFAVIFVSIMYQLLFANIDVSVSSENQNISQLLQFVFQMVNVAENLAENKVKIGWIVIPTTPPTLSTLAGSFAAACLVYVLIFVETEIPEQMALRSKRKLKKGGGLHWDLIVVGFCTLVSSITGLPWMCPAAVQSLAHIDACTETEKTNPGEPKIIKGVIEQRLSGMITYIMLLLFAFYGHIVSIPSAAIFGVFFYLGVRNLEGSRLIMRVFLFFLVPKRRGDHKFLEMAPFAIINGYTLIQCSFVAIMYAAKTHEILGVFFPIFIVITTWFVAKFLPLIFSDELLAALDGEDEEKEDEENSEDFYLNSRIPV</sequence>
<keyword evidence="3" id="KW-0813">Transport</keyword>
<evidence type="ECO:0000256" key="2">
    <source>
        <dbReference type="ARBA" id="ARBA00010993"/>
    </source>
</evidence>
<dbReference type="GO" id="GO:0015701">
    <property type="term" value="P:bicarbonate transport"/>
    <property type="evidence" value="ECO:0007669"/>
    <property type="project" value="TreeGrafter"/>
</dbReference>
<feature type="domain" description="Bicarbonate transporter-like transmembrane" evidence="11">
    <location>
        <begin position="613"/>
        <end position="960"/>
    </location>
</feature>
<dbReference type="Gene3D" id="3.40.930.10">
    <property type="entry name" value="Mannitol-specific EII, Chain A"/>
    <property type="match status" value="1"/>
</dbReference>
<dbReference type="GO" id="GO:0005452">
    <property type="term" value="F:solute:inorganic anion antiporter activity"/>
    <property type="evidence" value="ECO:0007669"/>
    <property type="project" value="InterPro"/>
</dbReference>
<evidence type="ECO:0000256" key="6">
    <source>
        <dbReference type="ARBA" id="ARBA00022989"/>
    </source>
</evidence>
<accession>E3LDC4</accession>
<dbReference type="GO" id="GO:0051453">
    <property type="term" value="P:regulation of intracellular pH"/>
    <property type="evidence" value="ECO:0007669"/>
    <property type="project" value="TreeGrafter"/>
</dbReference>
<keyword evidence="14" id="KW-1185">Reference proteome</keyword>
<name>E3LDC4_CAERE</name>
<evidence type="ECO:0000256" key="8">
    <source>
        <dbReference type="ARBA" id="ARBA00023136"/>
    </source>
</evidence>
<dbReference type="InParanoid" id="E3LDC4"/>
<feature type="transmembrane region" description="Helical" evidence="10">
    <location>
        <begin position="772"/>
        <end position="795"/>
    </location>
</feature>
<feature type="transmembrane region" description="Helical" evidence="10">
    <location>
        <begin position="452"/>
        <end position="477"/>
    </location>
</feature>
<keyword evidence="5 10" id="KW-0812">Transmembrane</keyword>
<feature type="transmembrane region" description="Helical" evidence="10">
    <location>
        <begin position="665"/>
        <end position="685"/>
    </location>
</feature>
<keyword evidence="8 10" id="KW-0472">Membrane</keyword>
<dbReference type="Proteomes" id="UP000008281">
    <property type="component" value="Unassembled WGS sequence"/>
</dbReference>
<dbReference type="eggNOG" id="KOG1172">
    <property type="taxonomic scope" value="Eukaryota"/>
</dbReference>
<evidence type="ECO:0000256" key="5">
    <source>
        <dbReference type="ARBA" id="ARBA00022692"/>
    </source>
</evidence>
<evidence type="ECO:0000256" key="1">
    <source>
        <dbReference type="ARBA" id="ARBA00004651"/>
    </source>
</evidence>
<dbReference type="GO" id="GO:0008509">
    <property type="term" value="F:monoatomic anion transmembrane transporter activity"/>
    <property type="evidence" value="ECO:0007669"/>
    <property type="project" value="InterPro"/>
</dbReference>
<dbReference type="InterPro" id="IPR016152">
    <property type="entry name" value="PTrfase/Anion_transptr"/>
</dbReference>
<feature type="region of interest" description="Disordered" evidence="9">
    <location>
        <begin position="1"/>
        <end position="29"/>
    </location>
</feature>
<feature type="domain" description="Bicarbonate transporter-like transmembrane" evidence="11">
    <location>
        <begin position="427"/>
        <end position="611"/>
    </location>
</feature>
<evidence type="ECO:0000256" key="10">
    <source>
        <dbReference type="SAM" id="Phobius"/>
    </source>
</evidence>
<evidence type="ECO:0000256" key="4">
    <source>
        <dbReference type="ARBA" id="ARBA00022475"/>
    </source>
</evidence>
<dbReference type="Gene3D" id="1.10.287.570">
    <property type="entry name" value="Helical hairpin bin"/>
    <property type="match status" value="1"/>
</dbReference>
<comment type="subcellular location">
    <subcellularLocation>
        <location evidence="1">Cell membrane</location>
        <topology evidence="1">Multi-pass membrane protein</topology>
    </subcellularLocation>
</comment>
<dbReference type="Pfam" id="PF07565">
    <property type="entry name" value="Band_3_cyto"/>
    <property type="match status" value="1"/>
</dbReference>
<dbReference type="STRING" id="31234.E3LDC4"/>